<dbReference type="Proteomes" id="UP001519271">
    <property type="component" value="Unassembled WGS sequence"/>
</dbReference>
<keyword evidence="1" id="KW-0472">Membrane</keyword>
<evidence type="ECO:0000313" key="2">
    <source>
        <dbReference type="EMBL" id="MBP1918190.1"/>
    </source>
</evidence>
<accession>A0ABS4G0W7</accession>
<evidence type="ECO:0008006" key="4">
    <source>
        <dbReference type="Google" id="ProtNLM"/>
    </source>
</evidence>
<gene>
    <name evidence="2" type="ORF">J2Z34_000662</name>
</gene>
<proteinExistence type="predicted"/>
<keyword evidence="1" id="KW-0812">Transmembrane</keyword>
<dbReference type="InterPro" id="IPR025324">
    <property type="entry name" value="DUF4230"/>
</dbReference>
<name>A0ABS4G0W7_9CLOT</name>
<dbReference type="EMBL" id="JAGGKC010000004">
    <property type="protein sequence ID" value="MBP1918190.1"/>
    <property type="molecule type" value="Genomic_DNA"/>
</dbReference>
<keyword evidence="3" id="KW-1185">Reference proteome</keyword>
<sequence>MDNKEYEDKQGNTQSQEIKHKIKLGKRLGEKSIFIVVPLVLVIVSVVLIGTKAFGWQEKKAEIITISSLEKIIDISELSTFQAIYNGIAVVMNEKKPEEVDYHVSYEARVNAGFDFNKVDFRDDMENKILTVELPEIVLNDVIVDIASLDYMFQNEKANTSTVSAQAYSACIADVTNECIEESAIYDLAEQNAINIMKAILNPLIAQLDADYKLNVIFGGA</sequence>
<protein>
    <recommendedName>
        <fullName evidence="4">DUF4230 domain-containing protein</fullName>
    </recommendedName>
</protein>
<keyword evidence="1" id="KW-1133">Transmembrane helix</keyword>
<reference evidence="2 3" key="1">
    <citation type="submission" date="2021-03" db="EMBL/GenBank/DDBJ databases">
        <title>Genomic Encyclopedia of Type Strains, Phase IV (KMG-IV): sequencing the most valuable type-strain genomes for metagenomic binning, comparative biology and taxonomic classification.</title>
        <authorList>
            <person name="Goeker M."/>
        </authorList>
    </citation>
    <scope>NUCLEOTIDE SEQUENCE [LARGE SCALE GENOMIC DNA]</scope>
    <source>
        <strain evidence="2 3">DSM 6139</strain>
    </source>
</reference>
<dbReference type="Pfam" id="PF14014">
    <property type="entry name" value="DUF4230"/>
    <property type="match status" value="1"/>
</dbReference>
<evidence type="ECO:0000313" key="3">
    <source>
        <dbReference type="Proteomes" id="UP001519271"/>
    </source>
</evidence>
<organism evidence="2 3">
    <name type="scientific">Youngiibacter multivorans</name>
    <dbReference type="NCBI Taxonomy" id="937251"/>
    <lineage>
        <taxon>Bacteria</taxon>
        <taxon>Bacillati</taxon>
        <taxon>Bacillota</taxon>
        <taxon>Clostridia</taxon>
        <taxon>Eubacteriales</taxon>
        <taxon>Clostridiaceae</taxon>
        <taxon>Youngiibacter</taxon>
    </lineage>
</organism>
<dbReference type="RefSeq" id="WP_209458434.1">
    <property type="nucleotide sequence ID" value="NZ_JAGGKC010000004.1"/>
</dbReference>
<comment type="caution">
    <text evidence="2">The sequence shown here is derived from an EMBL/GenBank/DDBJ whole genome shotgun (WGS) entry which is preliminary data.</text>
</comment>
<evidence type="ECO:0000256" key="1">
    <source>
        <dbReference type="SAM" id="Phobius"/>
    </source>
</evidence>
<feature type="transmembrane region" description="Helical" evidence="1">
    <location>
        <begin position="33"/>
        <end position="51"/>
    </location>
</feature>